<dbReference type="EMBL" id="CH474001">
    <property type="protein sequence ID" value="EDL93488.1"/>
    <property type="molecule type" value="Genomic_DNA"/>
</dbReference>
<name>A6JTG3_RAT</name>
<proteinExistence type="predicted"/>
<protein>
    <submittedName>
        <fullName evidence="1">EGF-like domain 7, isoform CRA_a</fullName>
    </submittedName>
</protein>
<dbReference type="RGD" id="708507">
    <property type="gene designation" value="Egfl7"/>
</dbReference>
<evidence type="ECO:0000313" key="1">
    <source>
        <dbReference type="EMBL" id="EDL93483.1"/>
    </source>
</evidence>
<dbReference type="AlphaFoldDB" id="A6JTG3"/>
<organism evidence="1 2">
    <name type="scientific">Rattus norvegicus</name>
    <name type="common">Rat</name>
    <dbReference type="NCBI Taxonomy" id="10116"/>
    <lineage>
        <taxon>Eukaryota</taxon>
        <taxon>Metazoa</taxon>
        <taxon>Chordata</taxon>
        <taxon>Craniata</taxon>
        <taxon>Vertebrata</taxon>
        <taxon>Euteleostomi</taxon>
        <taxon>Mammalia</taxon>
        <taxon>Eutheria</taxon>
        <taxon>Euarchontoglires</taxon>
        <taxon>Glires</taxon>
        <taxon>Rodentia</taxon>
        <taxon>Myomorpha</taxon>
        <taxon>Muroidea</taxon>
        <taxon>Muridae</taxon>
        <taxon>Murinae</taxon>
        <taxon>Rattus</taxon>
    </lineage>
</organism>
<evidence type="ECO:0000313" key="2">
    <source>
        <dbReference type="Proteomes" id="UP000234681"/>
    </source>
</evidence>
<dbReference type="EMBL" id="CH474001">
    <property type="protein sequence ID" value="EDL93483.1"/>
    <property type="molecule type" value="Genomic_DNA"/>
</dbReference>
<dbReference type="Proteomes" id="UP000234681">
    <property type="component" value="Chromosome 3"/>
</dbReference>
<evidence type="ECO:0000313" key="3">
    <source>
        <dbReference type="RGD" id="708507"/>
    </source>
</evidence>
<reference evidence="1" key="1">
    <citation type="journal article" date="2005" name="Genome Res.">
        <title>Gene and alternative splicing annotation with AIR.</title>
        <authorList>
            <person name="Florea L."/>
            <person name="Di Francesco V."/>
            <person name="Miller J."/>
            <person name="Turner R."/>
            <person name="Yao A."/>
            <person name="Harris M."/>
            <person name="Walenz B."/>
            <person name="Mobarry C."/>
            <person name="Merkulov G.V."/>
            <person name="Charlab R."/>
            <person name="Dew I."/>
            <person name="Deng Z."/>
            <person name="Istrail S."/>
            <person name="Li P."/>
            <person name="Sutton G."/>
        </authorList>
    </citation>
    <scope>NUCLEOTIDE SEQUENCE</scope>
    <source>
        <strain evidence="1">BN</strain>
    </source>
</reference>
<accession>A6JTG3</accession>
<gene>
    <name evidence="1 3" type="primary">Egfl7</name>
    <name evidence="1" type="ORF">rCG_45603</name>
</gene>
<reference evidence="1 2" key="2">
    <citation type="submission" date="2005-09" db="EMBL/GenBank/DDBJ databases">
        <authorList>
            <person name="Mural R.J."/>
            <person name="Li P.W."/>
            <person name="Adams M.D."/>
            <person name="Amanatides P.G."/>
            <person name="Baden-Tillson H."/>
            <person name="Barnstead M."/>
            <person name="Chin S.H."/>
            <person name="Dew I."/>
            <person name="Evans C.A."/>
            <person name="Ferriera S."/>
            <person name="Flanigan M."/>
            <person name="Fosler C."/>
            <person name="Glodek A."/>
            <person name="Gu Z."/>
            <person name="Holt R.A."/>
            <person name="Jennings D."/>
            <person name="Kraft C.L."/>
            <person name="Lu F."/>
            <person name="Nguyen T."/>
            <person name="Nusskern D.R."/>
            <person name="Pfannkoch C.M."/>
            <person name="Sitter C."/>
            <person name="Sutton G.G."/>
            <person name="Venter J.C."/>
            <person name="Wang Z."/>
            <person name="Woodage T."/>
            <person name="Zheng X.H."/>
            <person name="Zhong F."/>
        </authorList>
    </citation>
    <scope>NUCLEOTIDE SEQUENCE [LARGE SCALE GENOMIC DNA]</scope>
    <source>
        <strain evidence="1">BN</strain>
        <strain evidence="2">BN, Sprague-Dawley</strain>
    </source>
</reference>
<sequence>MLMLPSPWSAHPSVLWTLHSLSKAMLADHSSPAGS</sequence>